<reference evidence="4" key="1">
    <citation type="submission" date="2025-08" db="UniProtKB">
        <authorList>
            <consortium name="RefSeq"/>
        </authorList>
    </citation>
    <scope>IDENTIFICATION</scope>
</reference>
<dbReference type="GeneID" id="115815010"/>
<dbReference type="InterPro" id="IPR043129">
    <property type="entry name" value="ATPase_NBD"/>
</dbReference>
<dbReference type="InParanoid" id="A0A6J2VPY3"/>
<dbReference type="FunFam" id="3.30.420.40:FF:000058">
    <property type="entry name" value="Putative actin-related protein 5"/>
    <property type="match status" value="1"/>
</dbReference>
<keyword evidence="3" id="KW-1185">Reference proteome</keyword>
<dbReference type="PRINTS" id="PR00190">
    <property type="entry name" value="ACTIN"/>
</dbReference>
<name>A0A6J2VPY3_CHACN</name>
<dbReference type="RefSeq" id="XP_030633839.1">
    <property type="nucleotide sequence ID" value="XM_030777979.1"/>
</dbReference>
<comment type="similarity">
    <text evidence="1 2">Belongs to the actin family.</text>
</comment>
<dbReference type="SMART" id="SM00268">
    <property type="entry name" value="ACTIN"/>
    <property type="match status" value="1"/>
</dbReference>
<accession>A0A6J2VPY3</accession>
<dbReference type="InterPro" id="IPR004000">
    <property type="entry name" value="Actin"/>
</dbReference>
<sequence length="366" mass="39725">MSSSQHAVVIDSGSYQIRVGLSGFAAPSVVCKSVVGRPKNDSCGRDVYFGEEAWVNRDHMCVTHPLQRGKVESWEDLELVWKNVFESSLKFSPREKPVLLSEATTSHHLQRERMCRVMFEALEVPALYLASQSVLALLSSGNVSGCVLDSGYELTQAVPVYEGHCLPHAVHRLALGGHHVTTHLANLLKKSGSKFSNPAQEYDAVTDIKEKMCFVSSDPSAGSEIVSDSEEARYSLPDGQVLQIHSEKSQAPEILFSPETVSMETPGVPSLVVNSVSDSDTDLRPVLFGNVVLAGGCSLIPGFGVRLRKEVEALAPPGNMVRPVRRTDSAWVGGSLLASLSVFSDICISRAEYQETGPSIILHKCF</sequence>
<evidence type="ECO:0000313" key="3">
    <source>
        <dbReference type="Proteomes" id="UP000504632"/>
    </source>
</evidence>
<dbReference type="AlphaFoldDB" id="A0A6J2VPY3"/>
<dbReference type="Pfam" id="PF00022">
    <property type="entry name" value="Actin"/>
    <property type="match status" value="1"/>
</dbReference>
<gene>
    <name evidence="4" type="primary">LOC115815010</name>
</gene>
<dbReference type="PANTHER" id="PTHR11937">
    <property type="entry name" value="ACTIN"/>
    <property type="match status" value="1"/>
</dbReference>
<dbReference type="SUPFAM" id="SSF53067">
    <property type="entry name" value="Actin-like ATPase domain"/>
    <property type="match status" value="2"/>
</dbReference>
<dbReference type="FunFam" id="3.30.420.40:FF:000050">
    <property type="entry name" value="Actin, alpha skeletal muscle"/>
    <property type="match status" value="1"/>
</dbReference>
<dbReference type="Proteomes" id="UP000504632">
    <property type="component" value="Chromosome 6"/>
</dbReference>
<evidence type="ECO:0000256" key="2">
    <source>
        <dbReference type="RuleBase" id="RU000487"/>
    </source>
</evidence>
<dbReference type="Gene3D" id="3.90.640.10">
    <property type="entry name" value="Actin, Chain A, domain 4"/>
    <property type="match status" value="1"/>
</dbReference>
<evidence type="ECO:0000313" key="4">
    <source>
        <dbReference type="RefSeq" id="XP_030633839.1"/>
    </source>
</evidence>
<dbReference type="OrthoDB" id="8527710at2759"/>
<protein>
    <submittedName>
        <fullName evidence="4">Actin-like</fullName>
    </submittedName>
</protein>
<proteinExistence type="inferred from homology"/>
<dbReference type="Gene3D" id="3.30.420.40">
    <property type="match status" value="2"/>
</dbReference>
<organism evidence="3 4">
    <name type="scientific">Chanos chanos</name>
    <name type="common">Milkfish</name>
    <name type="synonym">Mugil chanos</name>
    <dbReference type="NCBI Taxonomy" id="29144"/>
    <lineage>
        <taxon>Eukaryota</taxon>
        <taxon>Metazoa</taxon>
        <taxon>Chordata</taxon>
        <taxon>Craniata</taxon>
        <taxon>Vertebrata</taxon>
        <taxon>Euteleostomi</taxon>
        <taxon>Actinopterygii</taxon>
        <taxon>Neopterygii</taxon>
        <taxon>Teleostei</taxon>
        <taxon>Ostariophysi</taxon>
        <taxon>Gonorynchiformes</taxon>
        <taxon>Chanidae</taxon>
        <taxon>Chanos</taxon>
    </lineage>
</organism>
<evidence type="ECO:0000256" key="1">
    <source>
        <dbReference type="ARBA" id="ARBA00006752"/>
    </source>
</evidence>